<keyword evidence="14" id="KW-1185">Reference proteome</keyword>
<dbReference type="PROSITE" id="PS50113">
    <property type="entry name" value="PAC"/>
    <property type="match status" value="1"/>
</dbReference>
<evidence type="ECO:0000256" key="3">
    <source>
        <dbReference type="ARBA" id="ARBA00022679"/>
    </source>
</evidence>
<keyword evidence="8" id="KW-0472">Membrane</keyword>
<organism evidence="13 14">
    <name type="scientific">Candidatus Thiodiazotropha endolucinida</name>
    <dbReference type="NCBI Taxonomy" id="1655433"/>
    <lineage>
        <taxon>Bacteria</taxon>
        <taxon>Pseudomonadati</taxon>
        <taxon>Pseudomonadota</taxon>
        <taxon>Gammaproteobacteria</taxon>
        <taxon>Chromatiales</taxon>
        <taxon>Sedimenticolaceae</taxon>
        <taxon>Candidatus Thiodiazotropha</taxon>
    </lineage>
</organism>
<comment type="caution">
    <text evidence="13">The sequence shown here is derived from an EMBL/GenBank/DDBJ whole genome shotgun (WGS) entry which is preliminary data.</text>
</comment>
<keyword evidence="4" id="KW-0547">Nucleotide-binding</keyword>
<evidence type="ECO:0000256" key="4">
    <source>
        <dbReference type="ARBA" id="ARBA00022741"/>
    </source>
</evidence>
<dbReference type="InterPro" id="IPR035919">
    <property type="entry name" value="EAL_sf"/>
</dbReference>
<dbReference type="SMART" id="SM00086">
    <property type="entry name" value="PAC"/>
    <property type="match status" value="2"/>
</dbReference>
<dbReference type="PANTHER" id="PTHR44757:SF2">
    <property type="entry name" value="BIOFILM ARCHITECTURE MAINTENANCE PROTEIN MBAA"/>
    <property type="match status" value="1"/>
</dbReference>
<dbReference type="InterPro" id="IPR043128">
    <property type="entry name" value="Rev_trsase/Diguanyl_cyclase"/>
</dbReference>
<protein>
    <submittedName>
        <fullName evidence="13">Cyclic di-GMP phosphodiesterase Gmr</fullName>
        <ecNumber evidence="13">3.1.4.52</ecNumber>
    </submittedName>
</protein>
<dbReference type="SUPFAM" id="SSF55785">
    <property type="entry name" value="PYP-like sensor domain (PAS domain)"/>
    <property type="match status" value="2"/>
</dbReference>
<keyword evidence="8" id="KW-0812">Transmembrane</keyword>
<feature type="domain" description="PAS" evidence="9">
    <location>
        <begin position="493"/>
        <end position="532"/>
    </location>
</feature>
<dbReference type="InterPro" id="IPR048760">
    <property type="entry name" value="VP0354-like_sensor_dom"/>
</dbReference>
<dbReference type="EC" id="3.1.4.52" evidence="13"/>
<keyword evidence="5" id="KW-0418">Kinase</keyword>
<dbReference type="InterPro" id="IPR029787">
    <property type="entry name" value="Nucleotide_cyclase"/>
</dbReference>
<evidence type="ECO:0000256" key="6">
    <source>
        <dbReference type="ARBA" id="ARBA00022840"/>
    </source>
</evidence>
<dbReference type="SMART" id="SM00091">
    <property type="entry name" value="PAS"/>
    <property type="match status" value="2"/>
</dbReference>
<dbReference type="InterPro" id="IPR000014">
    <property type="entry name" value="PAS"/>
</dbReference>
<proteinExistence type="predicted"/>
<dbReference type="PROSITE" id="PS50887">
    <property type="entry name" value="GGDEF"/>
    <property type="match status" value="1"/>
</dbReference>
<keyword evidence="8" id="KW-1133">Transmembrane helix</keyword>
<name>A0A7Z1AFN8_9GAMM</name>
<dbReference type="Gene3D" id="3.30.450.20">
    <property type="entry name" value="PAS domain"/>
    <property type="match status" value="4"/>
</dbReference>
<dbReference type="Gene3D" id="3.30.70.270">
    <property type="match status" value="1"/>
</dbReference>
<evidence type="ECO:0000256" key="1">
    <source>
        <dbReference type="ARBA" id="ARBA00004370"/>
    </source>
</evidence>
<dbReference type="GO" id="GO:0071111">
    <property type="term" value="F:cyclic-guanylate-specific phosphodiesterase activity"/>
    <property type="evidence" value="ECO:0007669"/>
    <property type="project" value="UniProtKB-EC"/>
</dbReference>
<dbReference type="EMBL" id="MARB01000006">
    <property type="protein sequence ID" value="ODJ88285.1"/>
    <property type="molecule type" value="Genomic_DNA"/>
</dbReference>
<keyword evidence="6" id="KW-0067">ATP-binding</keyword>
<accession>A0A7Z1AFN8</accession>
<dbReference type="Gene3D" id="3.20.20.450">
    <property type="entry name" value="EAL domain"/>
    <property type="match status" value="1"/>
</dbReference>
<evidence type="ECO:0000313" key="14">
    <source>
        <dbReference type="Proteomes" id="UP000094769"/>
    </source>
</evidence>
<evidence type="ECO:0000256" key="7">
    <source>
        <dbReference type="ARBA" id="ARBA00023012"/>
    </source>
</evidence>
<dbReference type="PROSITE" id="PS50112">
    <property type="entry name" value="PAS"/>
    <property type="match status" value="2"/>
</dbReference>
<evidence type="ECO:0000259" key="11">
    <source>
        <dbReference type="PROSITE" id="PS50883"/>
    </source>
</evidence>
<dbReference type="InterPro" id="IPR001610">
    <property type="entry name" value="PAC"/>
</dbReference>
<dbReference type="CDD" id="cd01949">
    <property type="entry name" value="GGDEF"/>
    <property type="match status" value="1"/>
</dbReference>
<dbReference type="OrthoDB" id="6168558at2"/>
<dbReference type="GO" id="GO:0005524">
    <property type="term" value="F:ATP binding"/>
    <property type="evidence" value="ECO:0007669"/>
    <property type="project" value="UniProtKB-KW"/>
</dbReference>
<keyword evidence="13" id="KW-0378">Hydrolase</keyword>
<dbReference type="CDD" id="cd01948">
    <property type="entry name" value="EAL"/>
    <property type="match status" value="1"/>
</dbReference>
<dbReference type="SUPFAM" id="SSF55073">
    <property type="entry name" value="Nucleotide cyclase"/>
    <property type="match status" value="1"/>
</dbReference>
<evidence type="ECO:0000259" key="10">
    <source>
        <dbReference type="PROSITE" id="PS50113"/>
    </source>
</evidence>
<feature type="transmembrane region" description="Helical" evidence="8">
    <location>
        <begin position="9"/>
        <end position="31"/>
    </location>
</feature>
<dbReference type="InterPro" id="IPR052155">
    <property type="entry name" value="Biofilm_reg_signaling"/>
</dbReference>
<keyword evidence="3" id="KW-0808">Transferase</keyword>
<gene>
    <name evidence="13" type="primary">gmr_6</name>
    <name evidence="13" type="ORF">CODIS_12860</name>
</gene>
<dbReference type="GO" id="GO:0016020">
    <property type="term" value="C:membrane"/>
    <property type="evidence" value="ECO:0007669"/>
    <property type="project" value="UniProtKB-SubCell"/>
</dbReference>
<evidence type="ECO:0000259" key="12">
    <source>
        <dbReference type="PROSITE" id="PS50887"/>
    </source>
</evidence>
<dbReference type="SUPFAM" id="SSF141868">
    <property type="entry name" value="EAL domain-like"/>
    <property type="match status" value="1"/>
</dbReference>
<evidence type="ECO:0000313" key="13">
    <source>
        <dbReference type="EMBL" id="ODJ88285.1"/>
    </source>
</evidence>
<feature type="domain" description="GGDEF" evidence="12">
    <location>
        <begin position="644"/>
        <end position="777"/>
    </location>
</feature>
<dbReference type="PANTHER" id="PTHR44757">
    <property type="entry name" value="DIGUANYLATE CYCLASE DGCP"/>
    <property type="match status" value="1"/>
</dbReference>
<keyword evidence="7" id="KW-0902">Two-component regulatory system</keyword>
<dbReference type="InterPro" id="IPR000700">
    <property type="entry name" value="PAS-assoc_C"/>
</dbReference>
<comment type="subcellular location">
    <subcellularLocation>
        <location evidence="1">Membrane</location>
    </subcellularLocation>
</comment>
<sequence length="1060" mass="121755">MTAQTSSRIFFRLAVPWSVVLFLVIYLIYLWQLDSQFGQLRLQQEHNVRFASSTLINIFHETITDILLLTQSEGLKRWRTGQDNQLAEIAIAENFRNQIAIKERYDQIRFLDTRGMERIRVNRGSEGPKTTPHRELQDKSNRYYFYEARNLSPKEIYISPLDLNKEHGRVETPFKPTIRLTTPVLNGVNEPIGFLVINYLAEAMLKEFVAQYKDRLGNIALLNDEGFWLYHHDPSMRWGFMFDNDLSLAKNLPNAWFQINSAEYLQQITEHGMLTSLKTQPYLLNTTQGNRHVYENVTYSSGYPWTVISQIESTELESVKAGILNPLLLSGTPLFLTILITFYVIARHRTQAARQQNLIIKSEMRNRSLLESVAEGIMMLDSTGRILEANPSAESMFGLTSHKLQSCVISDLLTSSHDTIRLIASMQQLTQPRASEESAQTDEYTAKRADKEEFPLQISLSQFSIGNELHFTASLRDLTEQRIAYQEMILASEVFDTASEGILVTDNKVIIQRVNPAFTRLTGYQPDELIGKKPSLLRSYLTDNSFYRMMWQSIDNTGRWEGEITNRIKSGANRIFDLSIFSIRDDKGNITNYAGISRDITEEKEAEEQIHRHAYYDGLTGLPNRTLFLERLQQAINRGSRYHERFALFFIDLDRFKSVNDSLGHDAGDLLLQHVAGRISNLIRETDTLARHAGDEFSLLLHNIKRDDDLAVLAQKIITALGKTFMIMEREVHIGASIGICEYPDDGREADTLLRNADLAMYQAKYSGKETYRFFSEELNTAIQQHVRLEADLRKAINGEQFELFYQPLVDYQRCMIVGTEALIRWNHPEHGRIPPDKFIPICEETGLIRPLSEWVIHHAAMQLAEWRNTDLAHMTISINLSAYRNRHAVDKAFIKDTVIETGAPPALMTFEITESLMMENTAESLEWLTFAKELGISVAVDDFGTGYSSLSYLKRFPVDILKIDRAFIADMNVNREDEALVMAIIAMAKSLNMKVVAEGVENHQQLDMLRNRQDHCSIIQGFLFAPPMPVDQFHSFYRDFDFNKYCQRISSRLLKHSEG</sequence>
<dbReference type="SMART" id="SM00052">
    <property type="entry name" value="EAL"/>
    <property type="match status" value="1"/>
</dbReference>
<dbReference type="Pfam" id="PF00990">
    <property type="entry name" value="GGDEF"/>
    <property type="match status" value="1"/>
</dbReference>
<reference evidence="13 14" key="1">
    <citation type="submission" date="2016-06" db="EMBL/GenBank/DDBJ databases">
        <title>Genome sequence of endosymbiont of Candidatus Endolucinida thiodiazotropha.</title>
        <authorList>
            <person name="Poehlein A."/>
            <person name="Koenig S."/>
            <person name="Heiden S.E."/>
            <person name="Thuermer A."/>
            <person name="Voget S."/>
            <person name="Daniel R."/>
            <person name="Markert S."/>
            <person name="Gros O."/>
            <person name="Schweder T."/>
        </authorList>
    </citation>
    <scope>NUCLEOTIDE SEQUENCE [LARGE SCALE GENOMIC DNA]</scope>
    <source>
        <strain evidence="13 14">COS</strain>
    </source>
</reference>
<evidence type="ECO:0000259" key="9">
    <source>
        <dbReference type="PROSITE" id="PS50112"/>
    </source>
</evidence>
<dbReference type="InterPro" id="IPR000160">
    <property type="entry name" value="GGDEF_dom"/>
</dbReference>
<dbReference type="InterPro" id="IPR035965">
    <property type="entry name" value="PAS-like_dom_sf"/>
</dbReference>
<evidence type="ECO:0000256" key="2">
    <source>
        <dbReference type="ARBA" id="ARBA00022553"/>
    </source>
</evidence>
<dbReference type="AlphaFoldDB" id="A0A7Z1AFN8"/>
<dbReference type="InterPro" id="IPR029151">
    <property type="entry name" value="Sensor-like_sf"/>
</dbReference>
<dbReference type="SUPFAM" id="SSF103190">
    <property type="entry name" value="Sensory domain-like"/>
    <property type="match status" value="2"/>
</dbReference>
<evidence type="ECO:0000256" key="5">
    <source>
        <dbReference type="ARBA" id="ARBA00022777"/>
    </source>
</evidence>
<dbReference type="Pfam" id="PF00563">
    <property type="entry name" value="EAL"/>
    <property type="match status" value="1"/>
</dbReference>
<feature type="domain" description="EAL" evidence="11">
    <location>
        <begin position="786"/>
        <end position="1042"/>
    </location>
</feature>
<dbReference type="Pfam" id="PF21623">
    <property type="entry name" value="HK_sensor_dom_bact"/>
    <property type="match status" value="1"/>
</dbReference>
<dbReference type="GO" id="GO:0000160">
    <property type="term" value="P:phosphorelay signal transduction system"/>
    <property type="evidence" value="ECO:0007669"/>
    <property type="project" value="UniProtKB-KW"/>
</dbReference>
<dbReference type="GO" id="GO:0016301">
    <property type="term" value="F:kinase activity"/>
    <property type="evidence" value="ECO:0007669"/>
    <property type="project" value="UniProtKB-KW"/>
</dbReference>
<feature type="domain" description="PAS" evidence="9">
    <location>
        <begin position="362"/>
        <end position="404"/>
    </location>
</feature>
<dbReference type="SMART" id="SM00267">
    <property type="entry name" value="GGDEF"/>
    <property type="match status" value="1"/>
</dbReference>
<dbReference type="Proteomes" id="UP000094769">
    <property type="component" value="Unassembled WGS sequence"/>
</dbReference>
<dbReference type="CDD" id="cd00130">
    <property type="entry name" value="PAS"/>
    <property type="match status" value="2"/>
</dbReference>
<dbReference type="Pfam" id="PF13426">
    <property type="entry name" value="PAS_9"/>
    <property type="match status" value="2"/>
</dbReference>
<feature type="domain" description="PAC" evidence="10">
    <location>
        <begin position="558"/>
        <end position="612"/>
    </location>
</feature>
<dbReference type="NCBIfam" id="TIGR00229">
    <property type="entry name" value="sensory_box"/>
    <property type="match status" value="2"/>
</dbReference>
<keyword evidence="2" id="KW-0597">Phosphoprotein</keyword>
<dbReference type="InterPro" id="IPR001633">
    <property type="entry name" value="EAL_dom"/>
</dbReference>
<dbReference type="PROSITE" id="PS50883">
    <property type="entry name" value="EAL"/>
    <property type="match status" value="1"/>
</dbReference>
<evidence type="ECO:0000256" key="8">
    <source>
        <dbReference type="SAM" id="Phobius"/>
    </source>
</evidence>
<dbReference type="NCBIfam" id="TIGR00254">
    <property type="entry name" value="GGDEF"/>
    <property type="match status" value="1"/>
</dbReference>